<reference evidence="1 2" key="1">
    <citation type="journal article" date="2014" name="Nat. Commun.">
        <title>Molecular traces of alternative social organization in a termite genome.</title>
        <authorList>
            <person name="Terrapon N."/>
            <person name="Li C."/>
            <person name="Robertson H.M."/>
            <person name="Ji L."/>
            <person name="Meng X."/>
            <person name="Booth W."/>
            <person name="Chen Z."/>
            <person name="Childers C.P."/>
            <person name="Glastad K.M."/>
            <person name="Gokhale K."/>
            <person name="Gowin J."/>
            <person name="Gronenberg W."/>
            <person name="Hermansen R.A."/>
            <person name="Hu H."/>
            <person name="Hunt B.G."/>
            <person name="Huylmans A.K."/>
            <person name="Khalil S.M."/>
            <person name="Mitchell R.D."/>
            <person name="Munoz-Torres M.C."/>
            <person name="Mustard J.A."/>
            <person name="Pan H."/>
            <person name="Reese J.T."/>
            <person name="Scharf M.E."/>
            <person name="Sun F."/>
            <person name="Vogel H."/>
            <person name="Xiao J."/>
            <person name="Yang W."/>
            <person name="Yang Z."/>
            <person name="Yang Z."/>
            <person name="Zhou J."/>
            <person name="Zhu J."/>
            <person name="Brent C.S."/>
            <person name="Elsik C.G."/>
            <person name="Goodisman M.A."/>
            <person name="Liberles D.A."/>
            <person name="Roe R.M."/>
            <person name="Vargo E.L."/>
            <person name="Vilcinskas A."/>
            <person name="Wang J."/>
            <person name="Bornberg-Bauer E."/>
            <person name="Korb J."/>
            <person name="Zhang G."/>
            <person name="Liebig J."/>
        </authorList>
    </citation>
    <scope>NUCLEOTIDE SEQUENCE [LARGE SCALE GENOMIC DNA]</scope>
    <source>
        <tissue evidence="1">Whole organism</tissue>
    </source>
</reference>
<dbReference type="EMBL" id="KK852747">
    <property type="protein sequence ID" value="KDR17257.1"/>
    <property type="molecule type" value="Genomic_DNA"/>
</dbReference>
<evidence type="ECO:0000313" key="2">
    <source>
        <dbReference type="Proteomes" id="UP000027135"/>
    </source>
</evidence>
<dbReference type="InParanoid" id="A0A067RBS3"/>
<accession>A0A067RBS3</accession>
<organism evidence="1 2">
    <name type="scientific">Zootermopsis nevadensis</name>
    <name type="common">Dampwood termite</name>
    <dbReference type="NCBI Taxonomy" id="136037"/>
    <lineage>
        <taxon>Eukaryota</taxon>
        <taxon>Metazoa</taxon>
        <taxon>Ecdysozoa</taxon>
        <taxon>Arthropoda</taxon>
        <taxon>Hexapoda</taxon>
        <taxon>Insecta</taxon>
        <taxon>Pterygota</taxon>
        <taxon>Neoptera</taxon>
        <taxon>Polyneoptera</taxon>
        <taxon>Dictyoptera</taxon>
        <taxon>Blattodea</taxon>
        <taxon>Blattoidea</taxon>
        <taxon>Termitoidae</taxon>
        <taxon>Termopsidae</taxon>
        <taxon>Zootermopsis</taxon>
    </lineage>
</organism>
<protein>
    <submittedName>
        <fullName evidence="1">Uncharacterized protein</fullName>
    </submittedName>
</protein>
<keyword evidence="2" id="KW-1185">Reference proteome</keyword>
<proteinExistence type="predicted"/>
<dbReference type="AlphaFoldDB" id="A0A067RBS3"/>
<evidence type="ECO:0000313" key="1">
    <source>
        <dbReference type="EMBL" id="KDR17257.1"/>
    </source>
</evidence>
<name>A0A067RBS3_ZOONE</name>
<gene>
    <name evidence="1" type="ORF">L798_08822</name>
</gene>
<dbReference type="Proteomes" id="UP000027135">
    <property type="component" value="Unassembled WGS sequence"/>
</dbReference>
<sequence>MYSHLYYQINKSKTCGKDHNTVHAFRVRKKSHLVQRNIWACYWFNNYTNIPEDWINNRNAVIQYGDHNEWDDRNLKVGLILLSSVLYHAVLSTIRPALKQ</sequence>